<protein>
    <submittedName>
        <fullName evidence="3">Helix-turn-helix domain-containing protein</fullName>
    </submittedName>
</protein>
<dbReference type="Gene3D" id="1.10.260.40">
    <property type="entry name" value="lambda repressor-like DNA-binding domains"/>
    <property type="match status" value="1"/>
</dbReference>
<gene>
    <name evidence="3" type="ORF">ACFFP0_31270</name>
</gene>
<dbReference type="Pfam" id="PF01381">
    <property type="entry name" value="HTH_3"/>
    <property type="match status" value="1"/>
</dbReference>
<dbReference type="PANTHER" id="PTHR46558">
    <property type="entry name" value="TRACRIPTIONAL REGULATORY PROTEIN-RELATED-RELATED"/>
    <property type="match status" value="1"/>
</dbReference>
<keyword evidence="4" id="KW-1185">Reference proteome</keyword>
<dbReference type="RefSeq" id="WP_377266135.1">
    <property type="nucleotide sequence ID" value="NZ_JBHMAA010000077.1"/>
</dbReference>
<dbReference type="InterPro" id="IPR010982">
    <property type="entry name" value="Lambda_DNA-bd_dom_sf"/>
</dbReference>
<feature type="domain" description="HTH cro/C1-type" evidence="2">
    <location>
        <begin position="8"/>
        <end position="66"/>
    </location>
</feature>
<evidence type="ECO:0000259" key="2">
    <source>
        <dbReference type="PROSITE" id="PS50943"/>
    </source>
</evidence>
<name>A0ABV6ARU2_9HYPH</name>
<sequence length="121" mass="13717">MTPFGDAMRELRRRKGVTQRTLAEAIGVTPAYLSALEHGRRGRPTFELLQRIAGYFNVIWDEAEELFRIAEASHPRVVLDTTGLPASYTAFANRLAQQIRTLPPDMIEEFDQRLKKARSSG</sequence>
<comment type="caution">
    <text evidence="3">The sequence shown here is derived from an EMBL/GenBank/DDBJ whole genome shotgun (WGS) entry which is preliminary data.</text>
</comment>
<dbReference type="EMBL" id="JBHMAA010000077">
    <property type="protein sequence ID" value="MFB9953341.1"/>
    <property type="molecule type" value="Genomic_DNA"/>
</dbReference>
<evidence type="ECO:0000256" key="1">
    <source>
        <dbReference type="ARBA" id="ARBA00023125"/>
    </source>
</evidence>
<evidence type="ECO:0000313" key="4">
    <source>
        <dbReference type="Proteomes" id="UP001589692"/>
    </source>
</evidence>
<accession>A0ABV6ARU2</accession>
<proteinExistence type="predicted"/>
<evidence type="ECO:0000313" key="3">
    <source>
        <dbReference type="EMBL" id="MFB9953341.1"/>
    </source>
</evidence>
<dbReference type="PROSITE" id="PS50943">
    <property type="entry name" value="HTH_CROC1"/>
    <property type="match status" value="1"/>
</dbReference>
<dbReference type="CDD" id="cd00093">
    <property type="entry name" value="HTH_XRE"/>
    <property type="match status" value="1"/>
</dbReference>
<dbReference type="InterPro" id="IPR001387">
    <property type="entry name" value="Cro/C1-type_HTH"/>
</dbReference>
<reference evidence="3 4" key="1">
    <citation type="submission" date="2024-09" db="EMBL/GenBank/DDBJ databases">
        <authorList>
            <person name="Sun Q."/>
            <person name="Mori K."/>
        </authorList>
    </citation>
    <scope>NUCLEOTIDE SEQUENCE [LARGE SCALE GENOMIC DNA]</scope>
    <source>
        <strain evidence="3 4">TBRC 4938</strain>
    </source>
</reference>
<keyword evidence="1" id="KW-0238">DNA-binding</keyword>
<dbReference type="SUPFAM" id="SSF47413">
    <property type="entry name" value="lambda repressor-like DNA-binding domains"/>
    <property type="match status" value="1"/>
</dbReference>
<dbReference type="PANTHER" id="PTHR46558:SF11">
    <property type="entry name" value="HTH-TYPE TRANSCRIPTIONAL REGULATOR XRE"/>
    <property type="match status" value="1"/>
</dbReference>
<dbReference type="SMART" id="SM00530">
    <property type="entry name" value="HTH_XRE"/>
    <property type="match status" value="1"/>
</dbReference>
<dbReference type="Proteomes" id="UP001589692">
    <property type="component" value="Unassembled WGS sequence"/>
</dbReference>
<organism evidence="3 4">
    <name type="scientific">Rhizobium puerariae</name>
    <dbReference type="NCBI Taxonomy" id="1585791"/>
    <lineage>
        <taxon>Bacteria</taxon>
        <taxon>Pseudomonadati</taxon>
        <taxon>Pseudomonadota</taxon>
        <taxon>Alphaproteobacteria</taxon>
        <taxon>Hyphomicrobiales</taxon>
        <taxon>Rhizobiaceae</taxon>
        <taxon>Rhizobium/Agrobacterium group</taxon>
        <taxon>Rhizobium</taxon>
    </lineage>
</organism>